<evidence type="ECO:0000256" key="16">
    <source>
        <dbReference type="SAM" id="Phobius"/>
    </source>
</evidence>
<name>A0A443P325_9MAGN</name>
<sequence length="532" mass="58705">MGFLAYPSPKMDWVLVQIKEKEGILPYQPPPTPSTSFASPYTNSFQKQSSPPSPPSSSGSKISPTLLFIIVILAVVFFLSGLLHLLVRFLTKHPSSSSSQSNRYAENSNSDTIQRQLQQLFHLHDSGLDQAFIDALPIFLYKEIMGLKEPFDCAVCLCEFSEDDNLRLLPLCSHAFHLDCIDTWLLSNSTCPLCRGTLFSSGLAIENPVFDFDDLREADGISGDVEDGFSSSAQKIVEIEEAPVEKRVFPVRLGKFRSVNDGEDEGGVTGEGSSSNLDARRCYSMGSYQYVVGNSNLQVTLCQDRDGDGKHQHFRRRESNGVDSALEVDMEGNKLWSGSKRESFSVSKIWLWSKKGKFSGPADNTQTGIPPFNLDTELGGNEEEITETEQERSWKQFLNLALKVFVDGSSTSKRTGDGIVLQSPDGLVIEQALTLGFKASNNEAKYEALIAGLGGAKILGARQLVVFSDSQLVTSQLSTDYQVRDERMAAYLTRAKQLLSQFEIAEVKQIGRDSNSHADALANLALCWSRLE</sequence>
<dbReference type="Gene3D" id="3.30.40.10">
    <property type="entry name" value="Zinc/RING finger domain, C3HC4 (zinc finger)"/>
    <property type="match status" value="1"/>
</dbReference>
<reference evidence="19 20" key="1">
    <citation type="journal article" date="2019" name="Nat. Plants">
        <title>Stout camphor tree genome fills gaps in understanding of flowering plant genome evolution.</title>
        <authorList>
            <person name="Chaw S.M."/>
            <person name="Liu Y.C."/>
            <person name="Wu Y.W."/>
            <person name="Wang H.Y."/>
            <person name="Lin C.I."/>
            <person name="Wu C.S."/>
            <person name="Ke H.M."/>
            <person name="Chang L.Y."/>
            <person name="Hsu C.Y."/>
            <person name="Yang H.T."/>
            <person name="Sudianto E."/>
            <person name="Hsu M.H."/>
            <person name="Wu K.P."/>
            <person name="Wang L.N."/>
            <person name="Leebens-Mack J.H."/>
            <person name="Tsai I.J."/>
        </authorList>
    </citation>
    <scope>NUCLEOTIDE SEQUENCE [LARGE SCALE GENOMIC DNA]</scope>
    <source>
        <strain evidence="20">cv. Chaw 1501</strain>
        <tissue evidence="19">Young leaves</tissue>
    </source>
</reference>
<dbReference type="STRING" id="337451.A0A443P325"/>
<dbReference type="GO" id="GO:0003676">
    <property type="term" value="F:nucleic acid binding"/>
    <property type="evidence" value="ECO:0007669"/>
    <property type="project" value="InterPro"/>
</dbReference>
<comment type="caution">
    <text evidence="19">The sequence shown here is derived from an EMBL/GenBank/DDBJ whole genome shotgun (WGS) entry which is preliminary data.</text>
</comment>
<dbReference type="GO" id="GO:0031625">
    <property type="term" value="F:ubiquitin protein ligase binding"/>
    <property type="evidence" value="ECO:0007669"/>
    <property type="project" value="TreeGrafter"/>
</dbReference>
<dbReference type="InterPro" id="IPR001841">
    <property type="entry name" value="Znf_RING"/>
</dbReference>
<evidence type="ECO:0000256" key="10">
    <source>
        <dbReference type="ARBA" id="ARBA00022833"/>
    </source>
</evidence>
<dbReference type="PROSITE" id="PS50089">
    <property type="entry name" value="ZF_RING_2"/>
    <property type="match status" value="1"/>
</dbReference>
<dbReference type="FunFam" id="3.30.40.10:FF:000231">
    <property type="entry name" value="RING-H2 finger protein ATL46"/>
    <property type="match status" value="1"/>
</dbReference>
<dbReference type="InterPro" id="IPR036397">
    <property type="entry name" value="RNaseH_sf"/>
</dbReference>
<feature type="domain" description="RNase H type-1" evidence="18">
    <location>
        <begin position="398"/>
        <end position="527"/>
    </location>
</feature>
<evidence type="ECO:0000256" key="2">
    <source>
        <dbReference type="ARBA" id="ARBA00004167"/>
    </source>
</evidence>
<evidence type="ECO:0000256" key="6">
    <source>
        <dbReference type="ARBA" id="ARBA00022692"/>
    </source>
</evidence>
<dbReference type="InterPro" id="IPR002156">
    <property type="entry name" value="RNaseH_domain"/>
</dbReference>
<dbReference type="GO" id="GO:0008270">
    <property type="term" value="F:zinc ion binding"/>
    <property type="evidence" value="ECO:0007669"/>
    <property type="project" value="UniProtKB-KW"/>
</dbReference>
<evidence type="ECO:0000256" key="5">
    <source>
        <dbReference type="ARBA" id="ARBA00022679"/>
    </source>
</evidence>
<comment type="pathway">
    <text evidence="3">Protein modification; protein ubiquitination.</text>
</comment>
<evidence type="ECO:0000256" key="11">
    <source>
        <dbReference type="ARBA" id="ARBA00022989"/>
    </source>
</evidence>
<dbReference type="GO" id="GO:0004523">
    <property type="term" value="F:RNA-DNA hybrid ribonuclease activity"/>
    <property type="evidence" value="ECO:0007669"/>
    <property type="project" value="InterPro"/>
</dbReference>
<evidence type="ECO:0000256" key="8">
    <source>
        <dbReference type="ARBA" id="ARBA00022771"/>
    </source>
</evidence>
<protein>
    <recommendedName>
        <fullName evidence="4">RING-type E3 ubiquitin transferase</fullName>
        <ecNumber evidence="4">2.3.2.27</ecNumber>
    </recommendedName>
</protein>
<evidence type="ECO:0000313" key="20">
    <source>
        <dbReference type="Proteomes" id="UP000283530"/>
    </source>
</evidence>
<dbReference type="PANTHER" id="PTHR45768:SF18">
    <property type="entry name" value="RING-H2 FINGER PROTEIN ATL47-RELATED"/>
    <property type="match status" value="1"/>
</dbReference>
<evidence type="ECO:0000256" key="1">
    <source>
        <dbReference type="ARBA" id="ARBA00000900"/>
    </source>
</evidence>
<evidence type="ECO:0000256" key="14">
    <source>
        <dbReference type="PROSITE-ProRule" id="PRU00175"/>
    </source>
</evidence>
<dbReference type="GO" id="GO:0061630">
    <property type="term" value="F:ubiquitin protein ligase activity"/>
    <property type="evidence" value="ECO:0007669"/>
    <property type="project" value="UniProtKB-EC"/>
</dbReference>
<dbReference type="CDD" id="cd09279">
    <property type="entry name" value="RNase_HI_like"/>
    <property type="match status" value="1"/>
</dbReference>
<keyword evidence="5" id="KW-0808">Transferase</keyword>
<keyword evidence="11 16" id="KW-1133">Transmembrane helix</keyword>
<keyword evidence="7" id="KW-0479">Metal-binding</keyword>
<dbReference type="EC" id="2.3.2.27" evidence="4"/>
<dbReference type="Proteomes" id="UP000283530">
    <property type="component" value="Unassembled WGS sequence"/>
</dbReference>
<evidence type="ECO:0000256" key="15">
    <source>
        <dbReference type="SAM" id="MobiDB-lite"/>
    </source>
</evidence>
<dbReference type="SUPFAM" id="SSF57850">
    <property type="entry name" value="RING/U-box"/>
    <property type="match status" value="1"/>
</dbReference>
<dbReference type="InterPro" id="IPR013083">
    <property type="entry name" value="Znf_RING/FYVE/PHD"/>
</dbReference>
<evidence type="ECO:0000259" key="18">
    <source>
        <dbReference type="PROSITE" id="PS50879"/>
    </source>
</evidence>
<comment type="subcellular location">
    <subcellularLocation>
        <location evidence="2">Membrane</location>
        <topology evidence="2">Single-pass membrane protein</topology>
    </subcellularLocation>
</comment>
<keyword evidence="6 16" id="KW-0812">Transmembrane</keyword>
<evidence type="ECO:0000259" key="17">
    <source>
        <dbReference type="PROSITE" id="PS50089"/>
    </source>
</evidence>
<dbReference type="OrthoDB" id="8062037at2759"/>
<evidence type="ECO:0000313" key="19">
    <source>
        <dbReference type="EMBL" id="RWR85129.1"/>
    </source>
</evidence>
<dbReference type="PANTHER" id="PTHR45768">
    <property type="entry name" value="E3 UBIQUITIN-PROTEIN LIGASE RNF13-LIKE"/>
    <property type="match status" value="1"/>
</dbReference>
<dbReference type="Pfam" id="PF13639">
    <property type="entry name" value="zf-RING_2"/>
    <property type="match status" value="1"/>
</dbReference>
<comment type="catalytic activity">
    <reaction evidence="1">
        <text>S-ubiquitinyl-[E2 ubiquitin-conjugating enzyme]-L-cysteine + [acceptor protein]-L-lysine = [E2 ubiquitin-conjugating enzyme]-L-cysteine + N(6)-ubiquitinyl-[acceptor protein]-L-lysine.</text>
        <dbReference type="EC" id="2.3.2.27"/>
    </reaction>
</comment>
<feature type="transmembrane region" description="Helical" evidence="16">
    <location>
        <begin position="66"/>
        <end position="87"/>
    </location>
</feature>
<dbReference type="InterPro" id="IPR012337">
    <property type="entry name" value="RNaseH-like_sf"/>
</dbReference>
<evidence type="ECO:0000256" key="7">
    <source>
        <dbReference type="ARBA" id="ARBA00022723"/>
    </source>
</evidence>
<keyword evidence="8 14" id="KW-0863">Zinc-finger</keyword>
<dbReference type="SMART" id="SM00184">
    <property type="entry name" value="RING"/>
    <property type="match status" value="1"/>
</dbReference>
<dbReference type="Gene3D" id="3.30.420.10">
    <property type="entry name" value="Ribonuclease H-like superfamily/Ribonuclease H"/>
    <property type="match status" value="1"/>
</dbReference>
<dbReference type="AlphaFoldDB" id="A0A443P325"/>
<organism evidence="19 20">
    <name type="scientific">Cinnamomum micranthum f. kanehirae</name>
    <dbReference type="NCBI Taxonomy" id="337451"/>
    <lineage>
        <taxon>Eukaryota</taxon>
        <taxon>Viridiplantae</taxon>
        <taxon>Streptophyta</taxon>
        <taxon>Embryophyta</taxon>
        <taxon>Tracheophyta</taxon>
        <taxon>Spermatophyta</taxon>
        <taxon>Magnoliopsida</taxon>
        <taxon>Magnoliidae</taxon>
        <taxon>Laurales</taxon>
        <taxon>Lauraceae</taxon>
        <taxon>Cinnamomum</taxon>
    </lineage>
</organism>
<proteinExistence type="inferred from homology"/>
<keyword evidence="10" id="KW-0862">Zinc</keyword>
<comment type="similarity">
    <text evidence="13">Belongs to the RING-type zinc finger family. ATL subfamily.</text>
</comment>
<dbReference type="GO" id="GO:0016020">
    <property type="term" value="C:membrane"/>
    <property type="evidence" value="ECO:0007669"/>
    <property type="project" value="UniProtKB-SubCell"/>
</dbReference>
<dbReference type="Pfam" id="PF13456">
    <property type="entry name" value="RVT_3"/>
    <property type="match status" value="1"/>
</dbReference>
<evidence type="ECO:0000256" key="9">
    <source>
        <dbReference type="ARBA" id="ARBA00022786"/>
    </source>
</evidence>
<keyword evidence="20" id="KW-1185">Reference proteome</keyword>
<feature type="domain" description="RING-type" evidence="17">
    <location>
        <begin position="153"/>
        <end position="195"/>
    </location>
</feature>
<gene>
    <name evidence="19" type="ORF">CKAN_01397700</name>
</gene>
<accession>A0A443P325</accession>
<keyword evidence="9" id="KW-0833">Ubl conjugation pathway</keyword>
<dbReference type="EMBL" id="QPKB01000005">
    <property type="protein sequence ID" value="RWR85129.1"/>
    <property type="molecule type" value="Genomic_DNA"/>
</dbReference>
<evidence type="ECO:0000256" key="4">
    <source>
        <dbReference type="ARBA" id="ARBA00012483"/>
    </source>
</evidence>
<dbReference type="SUPFAM" id="SSF53098">
    <property type="entry name" value="Ribonuclease H-like"/>
    <property type="match status" value="1"/>
</dbReference>
<keyword evidence="12 16" id="KW-0472">Membrane</keyword>
<evidence type="ECO:0000256" key="12">
    <source>
        <dbReference type="ARBA" id="ARBA00023136"/>
    </source>
</evidence>
<dbReference type="CDD" id="cd16461">
    <property type="entry name" value="RING-H2_EL5-like"/>
    <property type="match status" value="1"/>
</dbReference>
<feature type="region of interest" description="Disordered" evidence="15">
    <location>
        <begin position="36"/>
        <end position="57"/>
    </location>
</feature>
<dbReference type="PROSITE" id="PS50879">
    <property type="entry name" value="RNASE_H_1"/>
    <property type="match status" value="1"/>
</dbReference>
<evidence type="ECO:0000256" key="13">
    <source>
        <dbReference type="ARBA" id="ARBA00024209"/>
    </source>
</evidence>
<evidence type="ECO:0000256" key="3">
    <source>
        <dbReference type="ARBA" id="ARBA00004906"/>
    </source>
</evidence>